<comment type="caution">
    <text evidence="3">The sequence shown here is derived from an EMBL/GenBank/DDBJ whole genome shotgun (WGS) entry which is preliminary data.</text>
</comment>
<feature type="transmembrane region" description="Helical" evidence="2">
    <location>
        <begin position="63"/>
        <end position="80"/>
    </location>
</feature>
<keyword evidence="2" id="KW-0472">Membrane</keyword>
<feature type="region of interest" description="Disordered" evidence="1">
    <location>
        <begin position="1"/>
        <end position="30"/>
    </location>
</feature>
<protein>
    <submittedName>
        <fullName evidence="3">Uncharacterized protein</fullName>
    </submittedName>
</protein>
<dbReference type="Proteomes" id="UP000281738">
    <property type="component" value="Unassembled WGS sequence"/>
</dbReference>
<name>A0A3N2CU32_9ACTN</name>
<gene>
    <name evidence="3" type="ORF">EDD33_1899</name>
</gene>
<proteinExistence type="predicted"/>
<sequence length="96" mass="10058">MTDVPTPEPRPRHPPGPGHPIADAPEPPPAKGPDLIARLCLGLALAGPLIGLVGFVALNESQALTLSRVVTGAALLLWLATKVVRRRRLTAADPPR</sequence>
<organism evidence="3 4">
    <name type="scientific">Nocardioides aurantiacus</name>
    <dbReference type="NCBI Taxonomy" id="86796"/>
    <lineage>
        <taxon>Bacteria</taxon>
        <taxon>Bacillati</taxon>
        <taxon>Actinomycetota</taxon>
        <taxon>Actinomycetes</taxon>
        <taxon>Propionibacteriales</taxon>
        <taxon>Nocardioidaceae</taxon>
        <taxon>Nocardioides</taxon>
    </lineage>
</organism>
<dbReference type="EMBL" id="RKHO01000001">
    <property type="protein sequence ID" value="ROR91039.1"/>
    <property type="molecule type" value="Genomic_DNA"/>
</dbReference>
<feature type="transmembrane region" description="Helical" evidence="2">
    <location>
        <begin position="35"/>
        <end position="57"/>
    </location>
</feature>
<keyword evidence="4" id="KW-1185">Reference proteome</keyword>
<keyword evidence="2" id="KW-1133">Transmembrane helix</keyword>
<evidence type="ECO:0000256" key="1">
    <source>
        <dbReference type="SAM" id="MobiDB-lite"/>
    </source>
</evidence>
<keyword evidence="2" id="KW-0812">Transmembrane</keyword>
<evidence type="ECO:0000313" key="4">
    <source>
        <dbReference type="Proteomes" id="UP000281738"/>
    </source>
</evidence>
<accession>A0A3N2CU32</accession>
<reference evidence="3 4" key="1">
    <citation type="submission" date="2018-11" db="EMBL/GenBank/DDBJ databases">
        <title>Sequencing the genomes of 1000 actinobacteria strains.</title>
        <authorList>
            <person name="Klenk H.-P."/>
        </authorList>
    </citation>
    <scope>NUCLEOTIDE SEQUENCE [LARGE SCALE GENOMIC DNA]</scope>
    <source>
        <strain evidence="3 4">DSM 12652</strain>
    </source>
</reference>
<evidence type="ECO:0000256" key="2">
    <source>
        <dbReference type="SAM" id="Phobius"/>
    </source>
</evidence>
<dbReference type="AlphaFoldDB" id="A0A3N2CU32"/>
<evidence type="ECO:0000313" key="3">
    <source>
        <dbReference type="EMBL" id="ROR91039.1"/>
    </source>
</evidence>